<evidence type="ECO:0000259" key="1">
    <source>
        <dbReference type="Pfam" id="PF00534"/>
    </source>
</evidence>
<keyword evidence="3" id="KW-0808">Transferase</keyword>
<reference evidence="4" key="1">
    <citation type="submission" date="2010-11" db="EMBL/GenBank/DDBJ databases">
        <title>The complete genome of Mahella australiensis DSM 15567.</title>
        <authorList>
            <consortium name="US DOE Joint Genome Institute (JGI-PGF)"/>
            <person name="Lucas S."/>
            <person name="Copeland A."/>
            <person name="Lapidus A."/>
            <person name="Bruce D."/>
            <person name="Goodwin L."/>
            <person name="Pitluck S."/>
            <person name="Kyrpides N."/>
            <person name="Mavromatis K."/>
            <person name="Pagani I."/>
            <person name="Ivanova N."/>
            <person name="Teshima H."/>
            <person name="Brettin T."/>
            <person name="Detter J.C."/>
            <person name="Han C."/>
            <person name="Tapia R."/>
            <person name="Land M."/>
            <person name="Hauser L."/>
            <person name="Markowitz V."/>
            <person name="Cheng J.-F."/>
            <person name="Hugenholtz P."/>
            <person name="Woyke T."/>
            <person name="Wu D."/>
            <person name="Spring S."/>
            <person name="Pukall R."/>
            <person name="Steenblock K."/>
            <person name="Schneider S."/>
            <person name="Klenk H.-P."/>
            <person name="Eisen J.A."/>
        </authorList>
    </citation>
    <scope>NUCLEOTIDE SEQUENCE [LARGE SCALE GENOMIC DNA]</scope>
    <source>
        <strain evidence="4">DSM 15567 / CIP 107919 / 50-1 BON</strain>
    </source>
</reference>
<dbReference type="PANTHER" id="PTHR45947">
    <property type="entry name" value="SULFOQUINOVOSYL TRANSFERASE SQD2"/>
    <property type="match status" value="1"/>
</dbReference>
<feature type="domain" description="Glycosyl transferase family 1" evidence="1">
    <location>
        <begin position="192"/>
        <end position="351"/>
    </location>
</feature>
<dbReference type="PANTHER" id="PTHR45947:SF3">
    <property type="entry name" value="SULFOQUINOVOSYL TRANSFERASE SQD2"/>
    <property type="match status" value="1"/>
</dbReference>
<dbReference type="eggNOG" id="COG0438">
    <property type="taxonomic scope" value="Bacteria"/>
</dbReference>
<reference evidence="3 4" key="2">
    <citation type="journal article" date="2011" name="Stand. Genomic Sci.">
        <title>Complete genome sequence of Mahella australiensis type strain (50-1 BON).</title>
        <authorList>
            <person name="Sikorski J."/>
            <person name="Teshima H."/>
            <person name="Nolan M."/>
            <person name="Lucas S."/>
            <person name="Hammon N."/>
            <person name="Deshpande S."/>
            <person name="Cheng J.F."/>
            <person name="Pitluck S."/>
            <person name="Liolios K."/>
            <person name="Pagani I."/>
            <person name="Ivanova N."/>
            <person name="Huntemann M."/>
            <person name="Mavromatis K."/>
            <person name="Ovchinikova G."/>
            <person name="Pati A."/>
            <person name="Tapia R."/>
            <person name="Han C."/>
            <person name="Goodwin L."/>
            <person name="Chen A."/>
            <person name="Palaniappan K."/>
            <person name="Land M."/>
            <person name="Hauser L."/>
            <person name="Ngatchou-Djao O.D."/>
            <person name="Rohde M."/>
            <person name="Pukall R."/>
            <person name="Spring S."/>
            <person name="Abt B."/>
            <person name="Goker M."/>
            <person name="Detter J.C."/>
            <person name="Woyke T."/>
            <person name="Bristow J."/>
            <person name="Markowitz V."/>
            <person name="Hugenholtz P."/>
            <person name="Eisen J.A."/>
            <person name="Kyrpides N.C."/>
            <person name="Klenk H.P."/>
            <person name="Lapidus A."/>
        </authorList>
    </citation>
    <scope>NUCLEOTIDE SEQUENCE [LARGE SCALE GENOMIC DNA]</scope>
    <source>
        <strain evidence="4">DSM 15567 / CIP 107919 / 50-1 BON</strain>
    </source>
</reference>
<sequence>MKVAIFTDSFLPQVSGVTKVLEEQLRYFDAHNIEYMVFAPRYSRVDDSGFKGQIIRLKSMSFIFYKECRVSVPNYMRVKELLKDFNPDIIHIITPFTIGLCGLLCGKQMDIPMVTTYHTNYAQYMRYYYANFIGMGLWDYIKWFHNKCQLSLCPSQETKNELLKHGIYNVEVCPNGIHPDIFSPDKRNEGLREKYGLKDKVGLLYVGRISREKNMDLLVEAMNMLNRQYKDSIKLIMAGNGPYLEHIKRVMPDNVVYTGYIFGEELSEVYASADVFVFPSLTETFGNVVLEAMSSGLPVVAVAAGGVKDNVESGYNGFLVHSDNAQQFVSAVVRLIEDEYMRKRMSYNARQYALTLTWDLVFETLLQAYDSVLKQPEDGTVVLI</sequence>
<dbReference type="HOGENOM" id="CLU_009583_2_0_9"/>
<dbReference type="GO" id="GO:0016758">
    <property type="term" value="F:hexosyltransferase activity"/>
    <property type="evidence" value="ECO:0007669"/>
    <property type="project" value="TreeGrafter"/>
</dbReference>
<accession>F4A1B5</accession>
<dbReference type="Proteomes" id="UP000008457">
    <property type="component" value="Chromosome"/>
</dbReference>
<dbReference type="InterPro" id="IPR001296">
    <property type="entry name" value="Glyco_trans_1"/>
</dbReference>
<organism evidence="3 4">
    <name type="scientific">Mahella australiensis (strain DSM 15567 / CIP 107919 / 50-1 BON)</name>
    <dbReference type="NCBI Taxonomy" id="697281"/>
    <lineage>
        <taxon>Bacteria</taxon>
        <taxon>Bacillati</taxon>
        <taxon>Bacillota</taxon>
        <taxon>Clostridia</taxon>
        <taxon>Thermoanaerobacterales</taxon>
        <taxon>Thermoanaerobacterales Family IV. Incertae Sedis</taxon>
        <taxon>Mahella</taxon>
    </lineage>
</organism>
<name>F4A1B5_MAHA5</name>
<dbReference type="STRING" id="697281.Mahau_1857"/>
<dbReference type="InterPro" id="IPR050194">
    <property type="entry name" value="Glycosyltransferase_grp1"/>
</dbReference>
<dbReference type="RefSeq" id="WP_013781462.1">
    <property type="nucleotide sequence ID" value="NC_015520.1"/>
</dbReference>
<dbReference type="AlphaFoldDB" id="F4A1B5"/>
<dbReference type="Gene3D" id="3.40.50.2000">
    <property type="entry name" value="Glycogen Phosphorylase B"/>
    <property type="match status" value="2"/>
</dbReference>
<dbReference type="CDD" id="cd03814">
    <property type="entry name" value="GT4-like"/>
    <property type="match status" value="1"/>
</dbReference>
<dbReference type="InterPro" id="IPR028098">
    <property type="entry name" value="Glyco_trans_4-like_N"/>
</dbReference>
<feature type="domain" description="Glycosyltransferase subfamily 4-like N-terminal" evidence="2">
    <location>
        <begin position="14"/>
        <end position="180"/>
    </location>
</feature>
<dbReference type="OrthoDB" id="9802525at2"/>
<dbReference type="EMBL" id="CP002360">
    <property type="protein sequence ID" value="AEE97034.1"/>
    <property type="molecule type" value="Genomic_DNA"/>
</dbReference>
<proteinExistence type="predicted"/>
<dbReference type="Pfam" id="PF00534">
    <property type="entry name" value="Glycos_transf_1"/>
    <property type="match status" value="1"/>
</dbReference>
<evidence type="ECO:0000313" key="3">
    <source>
        <dbReference type="EMBL" id="AEE97034.1"/>
    </source>
</evidence>
<dbReference type="SUPFAM" id="SSF53756">
    <property type="entry name" value="UDP-Glycosyltransferase/glycogen phosphorylase"/>
    <property type="match status" value="1"/>
</dbReference>
<dbReference type="KEGG" id="mas:Mahau_1857"/>
<protein>
    <submittedName>
        <fullName evidence="3">Glycosyl transferase group 1</fullName>
    </submittedName>
</protein>
<keyword evidence="4" id="KW-1185">Reference proteome</keyword>
<gene>
    <name evidence="3" type="ordered locus">Mahau_1857</name>
</gene>
<dbReference type="Pfam" id="PF13439">
    <property type="entry name" value="Glyco_transf_4"/>
    <property type="match status" value="1"/>
</dbReference>
<evidence type="ECO:0000259" key="2">
    <source>
        <dbReference type="Pfam" id="PF13439"/>
    </source>
</evidence>
<evidence type="ECO:0000313" key="4">
    <source>
        <dbReference type="Proteomes" id="UP000008457"/>
    </source>
</evidence>